<evidence type="ECO:0000256" key="1">
    <source>
        <dbReference type="SAM" id="Phobius"/>
    </source>
</evidence>
<feature type="transmembrane region" description="Helical" evidence="1">
    <location>
        <begin position="17"/>
        <end position="36"/>
    </location>
</feature>
<keyword evidence="1" id="KW-0812">Transmembrane</keyword>
<evidence type="ECO:0000259" key="2">
    <source>
        <dbReference type="Pfam" id="PF25319"/>
    </source>
</evidence>
<evidence type="ECO:0000313" key="4">
    <source>
        <dbReference type="Proteomes" id="UP000867740"/>
    </source>
</evidence>
<reference evidence="3" key="2">
    <citation type="submission" date="2020-10" db="EMBL/GenBank/DDBJ databases">
        <authorList>
            <consortium name="NCBI Pathogen Detection Project"/>
        </authorList>
    </citation>
    <scope>NUCLEOTIDE SEQUENCE</scope>
    <source>
        <strain evidence="3">CAVp300</strain>
    </source>
</reference>
<sequence>MPRSLDLWYALSPGARAGYGLLLMVFLLLAVWWWQIKPITREQTAREQQRLVQQSALQASWRDILALKPPEIAHSQADVPTAFSPLDFHTPDAQLIRWRPGERGGEMVLEAQWVSIPRMFPWLAERQMLAPAFSITVQEHALHFVLQVESDDGD</sequence>
<keyword evidence="1" id="KW-0472">Membrane</keyword>
<gene>
    <name evidence="3" type="ORF">I8531_000931</name>
</gene>
<keyword evidence="1" id="KW-1133">Transmembrane helix</keyword>
<proteinExistence type="predicted"/>
<evidence type="ECO:0000313" key="3">
    <source>
        <dbReference type="EMBL" id="HAT3580670.1"/>
    </source>
</evidence>
<reference evidence="3" key="1">
    <citation type="journal article" date="2018" name="Genome Biol.">
        <title>SKESA: strategic k-mer extension for scrupulous assemblies.</title>
        <authorList>
            <person name="Souvorov A."/>
            <person name="Agarwala R."/>
            <person name="Lipman D.J."/>
        </authorList>
    </citation>
    <scope>NUCLEOTIDE SEQUENCE</scope>
    <source>
        <strain evidence="3">CAVp300</strain>
    </source>
</reference>
<dbReference type="InterPro" id="IPR057522">
    <property type="entry name" value="HofO_C"/>
</dbReference>
<organism evidence="3 4">
    <name type="scientific">Kluyvera intermedia</name>
    <name type="common">Enterobacter intermedius</name>
    <dbReference type="NCBI Taxonomy" id="61648"/>
    <lineage>
        <taxon>Bacteria</taxon>
        <taxon>Pseudomonadati</taxon>
        <taxon>Pseudomonadota</taxon>
        <taxon>Gammaproteobacteria</taxon>
        <taxon>Enterobacterales</taxon>
        <taxon>Enterobacteriaceae</taxon>
        <taxon>Kluyvera</taxon>
    </lineage>
</organism>
<dbReference type="Proteomes" id="UP000867740">
    <property type="component" value="Unassembled WGS sequence"/>
</dbReference>
<comment type="caution">
    <text evidence="3">The sequence shown here is derived from an EMBL/GenBank/DDBJ whole genome shotgun (WGS) entry which is preliminary data.</text>
</comment>
<feature type="domain" description="DNA utilization protein HofO C-terminal" evidence="2">
    <location>
        <begin position="83"/>
        <end position="152"/>
    </location>
</feature>
<dbReference type="Pfam" id="PF25319">
    <property type="entry name" value="HofO"/>
    <property type="match status" value="1"/>
</dbReference>
<accession>A0A9P3T4X2</accession>
<dbReference type="RefSeq" id="WP_052958934.1">
    <property type="nucleotide sequence ID" value="NZ_CABMNU010000005.1"/>
</dbReference>
<dbReference type="EMBL" id="DACSUM010000005">
    <property type="protein sequence ID" value="HAT3580670.1"/>
    <property type="molecule type" value="Genomic_DNA"/>
</dbReference>
<protein>
    <recommendedName>
        <fullName evidence="2">DNA utilization protein HofO C-terminal domain-containing protein</fullName>
    </recommendedName>
</protein>
<dbReference type="AlphaFoldDB" id="A0A9P3T4X2"/>
<name>A0A9P3T4X2_KLUIN</name>